<proteinExistence type="predicted"/>
<keyword evidence="2" id="KW-1185">Reference proteome</keyword>
<gene>
    <name evidence="1" type="ORF">MasN3_21730</name>
</gene>
<organism evidence="1 2">
    <name type="scientific">Massilia varians</name>
    <dbReference type="NCBI Taxonomy" id="457921"/>
    <lineage>
        <taxon>Bacteria</taxon>
        <taxon>Pseudomonadati</taxon>
        <taxon>Pseudomonadota</taxon>
        <taxon>Betaproteobacteria</taxon>
        <taxon>Burkholderiales</taxon>
        <taxon>Oxalobacteraceae</taxon>
        <taxon>Telluria group</taxon>
        <taxon>Massilia</taxon>
    </lineage>
</organism>
<name>A0ABM8C627_9BURK</name>
<reference evidence="1" key="1">
    <citation type="submission" date="2022-11" db="EMBL/GenBank/DDBJ databases">
        <title>Isolation and characterization of PLA-degrading bacterium Massilia sp. from Antarctic soil.</title>
        <authorList>
            <person name="Sato K."/>
            <person name="Gomez-Fuentes C."/>
            <person name="Ahmad S.A."/>
            <person name="Zulkharnain A."/>
        </authorList>
    </citation>
    <scope>NUCLEOTIDE SEQUENCE</scope>
    <source>
        <strain evidence="1">N-3</strain>
    </source>
</reference>
<sequence>MNAMLNRVYADYLMPSRLGEYETLVREVASAGYAQLSVREFFRQAYGKEGAQDQPMPRSFVHRHDIDSDLRTARKMFAIESRHGVRASYYFRLCTLDYGFMREIEAAGSEASYHYEEVADFAKRHRLRSADAVRQRFPEIRELFARNVGRIVERLGYPLTTVASHGDFANRRLKVINHELLRDEALRRRCGIECESYDAELLRCFDLYISDRKHPVYYYPLSPFEALGKYEHICLLTHPVQWETNWVESTRCNVRRLVEEMAWRA</sequence>
<evidence type="ECO:0000313" key="2">
    <source>
        <dbReference type="Proteomes" id="UP001163336"/>
    </source>
</evidence>
<dbReference type="RefSeq" id="WP_281914101.1">
    <property type="nucleotide sequence ID" value="NZ_AP026966.1"/>
</dbReference>
<accession>A0ABM8C627</accession>
<protein>
    <submittedName>
        <fullName evidence="1">Uncharacterized protein</fullName>
    </submittedName>
</protein>
<dbReference type="Proteomes" id="UP001163336">
    <property type="component" value="Chromosome"/>
</dbReference>
<dbReference type="EMBL" id="AP026966">
    <property type="protein sequence ID" value="BDT58679.1"/>
    <property type="molecule type" value="Genomic_DNA"/>
</dbReference>
<evidence type="ECO:0000313" key="1">
    <source>
        <dbReference type="EMBL" id="BDT58679.1"/>
    </source>
</evidence>